<protein>
    <recommendedName>
        <fullName evidence="4">CRAL-TRIO domain-containing protein</fullName>
    </recommendedName>
</protein>
<dbReference type="InterPro" id="IPR036865">
    <property type="entry name" value="CRAL-TRIO_dom_sf"/>
</dbReference>
<proteinExistence type="predicted"/>
<dbReference type="SUPFAM" id="SSF52087">
    <property type="entry name" value="CRAL/TRIO domain"/>
    <property type="match status" value="1"/>
</dbReference>
<keyword evidence="1" id="KW-0175">Coiled coil</keyword>
<evidence type="ECO:0008006" key="4">
    <source>
        <dbReference type="Google" id="ProtNLM"/>
    </source>
</evidence>
<evidence type="ECO:0000256" key="2">
    <source>
        <dbReference type="SAM" id="MobiDB-lite"/>
    </source>
</evidence>
<dbReference type="AlphaFoldDB" id="A0A7S4NF19"/>
<feature type="region of interest" description="Disordered" evidence="2">
    <location>
        <begin position="1"/>
        <end position="26"/>
    </location>
</feature>
<evidence type="ECO:0000256" key="1">
    <source>
        <dbReference type="SAM" id="Coils"/>
    </source>
</evidence>
<sequence length="473" mass="54267">MDVARSQRSSGVRSQHQPAISSGENEVDNVLSESLLTPLAGEFGTHIDRIPPKRSTVLGMAIVPMTSGEEERTIADVYGRNPPEAALVDERLNALEREVGRLKREERSSLENALRHHPLLTVASPHVRAMIREEDYDAPSAARRLARYWRQRESLFGSRAFSTDIFTQPDFDDYMCHYNRCLRSMHDLELDGEMRYMAREYVSIVNRVKIEAMDKLIDEAPEKDREALMEARRVNPEVAQSDEHKILFLKCEDLVEASAAVRMMKYWEMKKLLFGPDKLGKEITLADVETSVFESDVIVHSLLVPDTDEAGRCVFWVNGKELAREGWTADGVAQYMWCILHIALARPSCRDNGIVLMIDKRYLATAAKDYNFAGRRLMVKLTTRCLPLRVCAIHIFFAPSSWWQRYMIPVFSMVGVFGKKRTVVHIETSEENRRVLKEQFGIGPNLVLKDLGGNVDTDWWKGWIRERREEECS</sequence>
<feature type="compositionally biased region" description="Polar residues" evidence="2">
    <location>
        <begin position="1"/>
        <end position="24"/>
    </location>
</feature>
<dbReference type="EMBL" id="HBKQ01056645">
    <property type="protein sequence ID" value="CAE2283043.1"/>
    <property type="molecule type" value="Transcribed_RNA"/>
</dbReference>
<gene>
    <name evidence="3" type="ORF">OAUR00152_LOCUS38740</name>
</gene>
<evidence type="ECO:0000313" key="3">
    <source>
        <dbReference type="EMBL" id="CAE2283043.1"/>
    </source>
</evidence>
<accession>A0A7S4NF19</accession>
<name>A0A7S4NF19_9STRA</name>
<dbReference type="Gene3D" id="3.40.525.10">
    <property type="entry name" value="CRAL-TRIO lipid binding domain"/>
    <property type="match status" value="1"/>
</dbReference>
<organism evidence="3">
    <name type="scientific">Odontella aurita</name>
    <dbReference type="NCBI Taxonomy" id="265563"/>
    <lineage>
        <taxon>Eukaryota</taxon>
        <taxon>Sar</taxon>
        <taxon>Stramenopiles</taxon>
        <taxon>Ochrophyta</taxon>
        <taxon>Bacillariophyta</taxon>
        <taxon>Mediophyceae</taxon>
        <taxon>Biddulphiophycidae</taxon>
        <taxon>Eupodiscales</taxon>
        <taxon>Odontellaceae</taxon>
        <taxon>Odontella</taxon>
    </lineage>
</organism>
<feature type="coiled-coil region" evidence="1">
    <location>
        <begin position="85"/>
        <end position="112"/>
    </location>
</feature>
<reference evidence="3" key="1">
    <citation type="submission" date="2021-01" db="EMBL/GenBank/DDBJ databases">
        <authorList>
            <person name="Corre E."/>
            <person name="Pelletier E."/>
            <person name="Niang G."/>
            <person name="Scheremetjew M."/>
            <person name="Finn R."/>
            <person name="Kale V."/>
            <person name="Holt S."/>
            <person name="Cochrane G."/>
            <person name="Meng A."/>
            <person name="Brown T."/>
            <person name="Cohen L."/>
        </authorList>
    </citation>
    <scope>NUCLEOTIDE SEQUENCE</scope>
    <source>
        <strain evidence="3">Isolate 1302-5</strain>
    </source>
</reference>